<dbReference type="PIRSF" id="PIRSF038995">
    <property type="entry name" value="SRP68"/>
    <property type="match status" value="1"/>
</dbReference>
<dbReference type="InterPro" id="IPR038253">
    <property type="entry name" value="SRP68_N_sf"/>
</dbReference>
<dbReference type="HOGENOM" id="CLU_018649_0_1_1"/>
<evidence type="ECO:0000256" key="1">
    <source>
        <dbReference type="ARBA" id="ARBA00004496"/>
    </source>
</evidence>
<dbReference type="GO" id="GO:0005047">
    <property type="term" value="F:signal recognition particle binding"/>
    <property type="evidence" value="ECO:0007669"/>
    <property type="project" value="InterPro"/>
</dbReference>
<keyword evidence="12" id="KW-1185">Reference proteome</keyword>
<evidence type="ECO:0000256" key="5">
    <source>
        <dbReference type="ARBA" id="ARBA00022884"/>
    </source>
</evidence>
<evidence type="ECO:0000256" key="9">
    <source>
        <dbReference type="ARBA" id="ARBA00029498"/>
    </source>
</evidence>
<dbReference type="GO" id="GO:0005730">
    <property type="term" value="C:nucleolus"/>
    <property type="evidence" value="ECO:0007669"/>
    <property type="project" value="UniProtKB-SubCell"/>
</dbReference>
<feature type="compositionally biased region" description="Basic and acidic residues" evidence="10">
    <location>
        <begin position="1"/>
        <end position="25"/>
    </location>
</feature>
<evidence type="ECO:0000313" key="11">
    <source>
        <dbReference type="EMBL" id="KIN08228.1"/>
    </source>
</evidence>
<dbReference type="GO" id="GO:0005786">
    <property type="term" value="C:signal recognition particle, endoplasmic reticulum targeting"/>
    <property type="evidence" value="ECO:0007669"/>
    <property type="project" value="UniProtKB-KW"/>
</dbReference>
<feature type="region of interest" description="Disordered" evidence="10">
    <location>
        <begin position="1"/>
        <end position="42"/>
    </location>
</feature>
<keyword evidence="5" id="KW-0694">RNA-binding</keyword>
<dbReference type="STRING" id="913774.A0A0C3E1P6"/>
<evidence type="ECO:0000256" key="2">
    <source>
        <dbReference type="ARBA" id="ARBA00004604"/>
    </source>
</evidence>
<dbReference type="InParanoid" id="A0A0C3E1P6"/>
<evidence type="ECO:0000256" key="8">
    <source>
        <dbReference type="ARBA" id="ARBA00023274"/>
    </source>
</evidence>
<comment type="subcellular location">
    <subcellularLocation>
        <location evidence="1">Cytoplasm</location>
    </subcellularLocation>
    <subcellularLocation>
        <location evidence="2">Nucleus</location>
        <location evidence="2">Nucleolus</location>
    </subcellularLocation>
</comment>
<keyword evidence="4" id="KW-0963">Cytoplasm</keyword>
<reference evidence="12" key="2">
    <citation type="submission" date="2015-01" db="EMBL/GenBank/DDBJ databases">
        <title>Evolutionary Origins and Diversification of the Mycorrhizal Mutualists.</title>
        <authorList>
            <consortium name="DOE Joint Genome Institute"/>
            <consortium name="Mycorrhizal Genomics Consortium"/>
            <person name="Kohler A."/>
            <person name="Kuo A."/>
            <person name="Nagy L.G."/>
            <person name="Floudas D."/>
            <person name="Copeland A."/>
            <person name="Barry K.W."/>
            <person name="Cichocki N."/>
            <person name="Veneault-Fourrey C."/>
            <person name="LaButti K."/>
            <person name="Lindquist E.A."/>
            <person name="Lipzen A."/>
            <person name="Lundell T."/>
            <person name="Morin E."/>
            <person name="Murat C."/>
            <person name="Riley R."/>
            <person name="Ohm R."/>
            <person name="Sun H."/>
            <person name="Tunlid A."/>
            <person name="Henrissat B."/>
            <person name="Grigoriev I.V."/>
            <person name="Hibbett D.S."/>
            <person name="Martin F."/>
        </authorList>
    </citation>
    <scope>NUCLEOTIDE SEQUENCE [LARGE SCALE GENOMIC DNA]</scope>
    <source>
        <strain evidence="12">Zn</strain>
    </source>
</reference>
<dbReference type="FunCoup" id="A0A0C3E1P6">
    <property type="interactions" value="951"/>
</dbReference>
<evidence type="ECO:0000313" key="12">
    <source>
        <dbReference type="Proteomes" id="UP000054321"/>
    </source>
</evidence>
<dbReference type="InterPro" id="IPR034652">
    <property type="entry name" value="SRP68-RBD"/>
</dbReference>
<dbReference type="CDD" id="cd15481">
    <property type="entry name" value="SRP68-RBD"/>
    <property type="match status" value="1"/>
</dbReference>
<dbReference type="AlphaFoldDB" id="A0A0C3E1P6"/>
<sequence>MPQKDVKILAADSREGAHSMQREFDVAPVQHKSSKKGSTSVNKFDNCSPVSKEGYSIPSCAAADETLGTMEVTKFIVSGREKAQVFGNYATYRTQLSNRIHSIRKKLGVTTKSRAKYTPKAPVTVEDIGHNHEYVNLILLTSERAWANAMSMREVHSSDTKGMTGSARSHIISRLHKATTYANHLSQLLINQEQTGATVEDVLEARAYAASLTGATEFEKQSWEACVKSYSEARIIYNALATFTRSDIFKDLLADPIDPSIRYAAYQMRIPRTVAIPAIARKYFPRSDSELILKIEKLDPEVLNDEPKAKTTNTIAATVPKTITWRSRTVDLEDAAISTALESVYSAASRLSETLATSAASPPKDRASAYDDILNASQDAVDATKHAIDELSAEGVRQDDKRMQSLQITRTAVSYDMISWRIGRNRVLVGDRDGAVLDGIDSSRAKKKKGRPVKEETTGRKLAHLREEAVLYDSILQSIESIKELPGVAADSTFLEEIEAKYGYFSALKCLTIARSHAILSNPKNSLALLARASELCNSAYIHFSSAMDISSSSPPNLGISSSEVQYLRDLLFAEVQRYRALVELSNLNEAARKSDGGSNQPALAERLNQYPSKDVDMHNLVQWPPKLEPAPVKPLFFDAAWNYIDYPGREVKQATTNGAEVDKHEATAPQTTQQKKGWFGFGR</sequence>
<dbReference type="Pfam" id="PF16969">
    <property type="entry name" value="SRP68"/>
    <property type="match status" value="1"/>
</dbReference>
<dbReference type="PANTHER" id="PTHR12860">
    <property type="entry name" value="SIGNAL RECOGNITION PARTICLE 68 KDA PROTEIN"/>
    <property type="match status" value="1"/>
</dbReference>
<dbReference type="GO" id="GO:0030942">
    <property type="term" value="F:endoplasmic reticulum signal peptide binding"/>
    <property type="evidence" value="ECO:0007669"/>
    <property type="project" value="InterPro"/>
</dbReference>
<evidence type="ECO:0000256" key="7">
    <source>
        <dbReference type="ARBA" id="ARBA00023242"/>
    </source>
</evidence>
<organism evidence="11 12">
    <name type="scientific">Oidiodendron maius (strain Zn)</name>
    <dbReference type="NCBI Taxonomy" id="913774"/>
    <lineage>
        <taxon>Eukaryota</taxon>
        <taxon>Fungi</taxon>
        <taxon>Dikarya</taxon>
        <taxon>Ascomycota</taxon>
        <taxon>Pezizomycotina</taxon>
        <taxon>Leotiomycetes</taxon>
        <taxon>Leotiomycetes incertae sedis</taxon>
        <taxon>Myxotrichaceae</taxon>
        <taxon>Oidiodendron</taxon>
    </lineage>
</organism>
<dbReference type="OrthoDB" id="10255118at2759"/>
<dbReference type="Proteomes" id="UP000054321">
    <property type="component" value="Unassembled WGS sequence"/>
</dbReference>
<keyword evidence="8" id="KW-0687">Ribonucleoprotein</keyword>
<dbReference type="GO" id="GO:0006614">
    <property type="term" value="P:SRP-dependent cotranslational protein targeting to membrane"/>
    <property type="evidence" value="ECO:0007669"/>
    <property type="project" value="InterPro"/>
</dbReference>
<dbReference type="InterPro" id="IPR026258">
    <property type="entry name" value="SRP68"/>
</dbReference>
<evidence type="ECO:0000256" key="6">
    <source>
        <dbReference type="ARBA" id="ARBA00023135"/>
    </source>
</evidence>
<evidence type="ECO:0000256" key="10">
    <source>
        <dbReference type="SAM" id="MobiDB-lite"/>
    </source>
</evidence>
<gene>
    <name evidence="11" type="ORF">OIDMADRAFT_23045</name>
</gene>
<proteinExistence type="inferred from homology"/>
<name>A0A0C3E1P6_OIDMZ</name>
<keyword evidence="6" id="KW-0733">Signal recognition particle</keyword>
<keyword evidence="7" id="KW-0539">Nucleus</keyword>
<feature type="region of interest" description="Disordered" evidence="10">
    <location>
        <begin position="664"/>
        <end position="684"/>
    </location>
</feature>
<comment type="similarity">
    <text evidence="3">Belongs to the SRP68 family.</text>
</comment>
<dbReference type="Gene3D" id="1.10.3450.40">
    <property type="entry name" value="Signal recognition particle, SRP68 subunit, RNA-binding domain"/>
    <property type="match status" value="1"/>
</dbReference>
<dbReference type="PANTHER" id="PTHR12860:SF0">
    <property type="entry name" value="SIGNAL RECOGNITION PARTICLE SUBUNIT SRP68"/>
    <property type="match status" value="1"/>
</dbReference>
<protein>
    <recommendedName>
        <fullName evidence="9">Signal recognition particle subunit SRP68</fullName>
    </recommendedName>
</protein>
<dbReference type="EMBL" id="KN832870">
    <property type="protein sequence ID" value="KIN08228.1"/>
    <property type="molecule type" value="Genomic_DNA"/>
</dbReference>
<dbReference type="GO" id="GO:0008312">
    <property type="term" value="F:7S RNA binding"/>
    <property type="evidence" value="ECO:0007669"/>
    <property type="project" value="InterPro"/>
</dbReference>
<reference evidence="11 12" key="1">
    <citation type="submission" date="2014-04" db="EMBL/GenBank/DDBJ databases">
        <authorList>
            <consortium name="DOE Joint Genome Institute"/>
            <person name="Kuo A."/>
            <person name="Martino E."/>
            <person name="Perotto S."/>
            <person name="Kohler A."/>
            <person name="Nagy L.G."/>
            <person name="Floudas D."/>
            <person name="Copeland A."/>
            <person name="Barry K.W."/>
            <person name="Cichocki N."/>
            <person name="Veneault-Fourrey C."/>
            <person name="LaButti K."/>
            <person name="Lindquist E.A."/>
            <person name="Lipzen A."/>
            <person name="Lundell T."/>
            <person name="Morin E."/>
            <person name="Murat C."/>
            <person name="Sun H."/>
            <person name="Tunlid A."/>
            <person name="Henrissat B."/>
            <person name="Grigoriev I.V."/>
            <person name="Hibbett D.S."/>
            <person name="Martin F."/>
            <person name="Nordberg H.P."/>
            <person name="Cantor M.N."/>
            <person name="Hua S.X."/>
        </authorList>
    </citation>
    <scope>NUCLEOTIDE SEQUENCE [LARGE SCALE GENOMIC DNA]</scope>
    <source>
        <strain evidence="11 12">Zn</strain>
    </source>
</reference>
<evidence type="ECO:0000256" key="3">
    <source>
        <dbReference type="ARBA" id="ARBA00009352"/>
    </source>
</evidence>
<evidence type="ECO:0000256" key="4">
    <source>
        <dbReference type="ARBA" id="ARBA00022490"/>
    </source>
</evidence>
<accession>A0A0C3E1P6</accession>